<dbReference type="Pfam" id="PF17210">
    <property type="entry name" value="SdrD_B"/>
    <property type="match status" value="1"/>
</dbReference>
<proteinExistence type="predicted"/>
<sequence length="457" mass="50538">MKKKKLRLVKSAVVSSSLLVELIELSHKNSAFAECATQFSSGGDITISCQEIIDDPICLLENSVDNTLSFSIEAVESDSWPVAFSFEELDTIDISTGLPIPYILSDITYSTPSPFNGYPLVAPTDNPMNIDVTFSVGEVGLTNNGNVELNYRTILSTDYYFSPDWSGYPYEFPVERTIVVDHVNHTPEIIDYTTDPVAFELPVAQSTVDIDVSVTINDFEGDDVLVTFELSETPDFTEILQTASISTYGDPGIDYVVSHTFTAVSEGIYYWRATIVEESVEPSCNGMINQFDPPIIPVTMDEVMIDLTKEPYVEGIVYVDDNKNCQQDPEEPVLSNVRLRLTDEFSNSAETTTDSEGHFGVAGLTGSLTIEMIEIPEGYTINDGDQYVCGFNENVESAVGVINLGVVPMPIENVETVLTLPVTGPNLMLPMMLIILPLLYLTVTSKKIRKMFTFKRR</sequence>
<evidence type="ECO:0000256" key="4">
    <source>
        <dbReference type="SAM" id="Phobius"/>
    </source>
</evidence>
<keyword evidence="4" id="KW-0812">Transmembrane</keyword>
<comment type="caution">
    <text evidence="6">The sequence shown here is derived from an EMBL/GenBank/DDBJ whole genome shotgun (WGS) entry which is preliminary data.</text>
</comment>
<name>A0A955KWV8_9BACT</name>
<dbReference type="SUPFAM" id="SSF117074">
    <property type="entry name" value="Hypothetical protein PA1324"/>
    <property type="match status" value="1"/>
</dbReference>
<organism evidence="6 7">
    <name type="scientific">Candidatus Dojkabacteria bacterium</name>
    <dbReference type="NCBI Taxonomy" id="2099670"/>
    <lineage>
        <taxon>Bacteria</taxon>
        <taxon>Candidatus Dojkabacteria</taxon>
    </lineage>
</organism>
<evidence type="ECO:0000313" key="7">
    <source>
        <dbReference type="Proteomes" id="UP000741282"/>
    </source>
</evidence>
<accession>A0A955KWV8</accession>
<evidence type="ECO:0000313" key="6">
    <source>
        <dbReference type="EMBL" id="MCA9376458.1"/>
    </source>
</evidence>
<reference evidence="6" key="1">
    <citation type="submission" date="2020-04" db="EMBL/GenBank/DDBJ databases">
        <authorList>
            <person name="Zhang T."/>
        </authorList>
    </citation>
    <scope>NUCLEOTIDE SEQUENCE</scope>
    <source>
        <strain evidence="6">HKST-UBA17</strain>
    </source>
</reference>
<protein>
    <recommendedName>
        <fullName evidence="5">SD-repeat containing protein B domain-containing protein</fullName>
    </recommendedName>
</protein>
<dbReference type="GO" id="GO:0005576">
    <property type="term" value="C:extracellular region"/>
    <property type="evidence" value="ECO:0007669"/>
    <property type="project" value="UniProtKB-SubCell"/>
</dbReference>
<feature type="transmembrane region" description="Helical" evidence="4">
    <location>
        <begin position="427"/>
        <end position="443"/>
    </location>
</feature>
<keyword evidence="4" id="KW-1133">Transmembrane helix</keyword>
<dbReference type="AlphaFoldDB" id="A0A955KWV8"/>
<evidence type="ECO:0000256" key="3">
    <source>
        <dbReference type="ARBA" id="ARBA00022729"/>
    </source>
</evidence>
<keyword evidence="4" id="KW-0472">Membrane</keyword>
<dbReference type="InterPro" id="IPR033764">
    <property type="entry name" value="Sdr_B"/>
</dbReference>
<dbReference type="Proteomes" id="UP000741282">
    <property type="component" value="Unassembled WGS sequence"/>
</dbReference>
<gene>
    <name evidence="6" type="ORF">KC685_00885</name>
</gene>
<keyword evidence="2" id="KW-0964">Secreted</keyword>
<evidence type="ECO:0000256" key="1">
    <source>
        <dbReference type="ARBA" id="ARBA00004613"/>
    </source>
</evidence>
<keyword evidence="3" id="KW-0732">Signal</keyword>
<dbReference type="InterPro" id="IPR013783">
    <property type="entry name" value="Ig-like_fold"/>
</dbReference>
<evidence type="ECO:0000256" key="2">
    <source>
        <dbReference type="ARBA" id="ARBA00022525"/>
    </source>
</evidence>
<evidence type="ECO:0000259" key="5">
    <source>
        <dbReference type="Pfam" id="PF17210"/>
    </source>
</evidence>
<dbReference type="Gene3D" id="2.60.40.10">
    <property type="entry name" value="Immunoglobulins"/>
    <property type="match status" value="1"/>
</dbReference>
<reference evidence="6" key="2">
    <citation type="journal article" date="2021" name="Microbiome">
        <title>Successional dynamics and alternative stable states in a saline activated sludge microbial community over 9 years.</title>
        <authorList>
            <person name="Wang Y."/>
            <person name="Ye J."/>
            <person name="Ju F."/>
            <person name="Liu L."/>
            <person name="Boyd J.A."/>
            <person name="Deng Y."/>
            <person name="Parks D.H."/>
            <person name="Jiang X."/>
            <person name="Yin X."/>
            <person name="Woodcroft B.J."/>
            <person name="Tyson G.W."/>
            <person name="Hugenholtz P."/>
            <person name="Polz M.F."/>
            <person name="Zhang T."/>
        </authorList>
    </citation>
    <scope>NUCLEOTIDE SEQUENCE</scope>
    <source>
        <strain evidence="6">HKST-UBA17</strain>
    </source>
</reference>
<comment type="subcellular location">
    <subcellularLocation>
        <location evidence="1">Secreted</location>
    </subcellularLocation>
</comment>
<feature type="domain" description="SD-repeat containing protein B" evidence="5">
    <location>
        <begin position="316"/>
        <end position="386"/>
    </location>
</feature>
<dbReference type="EMBL" id="JAGQLN010000003">
    <property type="protein sequence ID" value="MCA9376458.1"/>
    <property type="molecule type" value="Genomic_DNA"/>
</dbReference>